<dbReference type="InterPro" id="IPR013525">
    <property type="entry name" value="ABC2_TM"/>
</dbReference>
<dbReference type="PROSITE" id="PS00211">
    <property type="entry name" value="ABC_TRANSPORTER_1"/>
    <property type="match status" value="1"/>
</dbReference>
<dbReference type="Pfam" id="PF12698">
    <property type="entry name" value="ABC2_membrane_3"/>
    <property type="match status" value="2"/>
</dbReference>
<evidence type="ECO:0000256" key="3">
    <source>
        <dbReference type="ARBA" id="ARBA00022448"/>
    </source>
</evidence>
<dbReference type="InterPro" id="IPR003593">
    <property type="entry name" value="AAA+_ATPase"/>
</dbReference>
<dbReference type="InterPro" id="IPR026082">
    <property type="entry name" value="ABCA"/>
</dbReference>
<evidence type="ECO:0000313" key="12">
    <source>
        <dbReference type="Proteomes" id="UP000695026"/>
    </source>
</evidence>
<dbReference type="GO" id="GO:0005886">
    <property type="term" value="C:plasma membrane"/>
    <property type="evidence" value="ECO:0007669"/>
    <property type="project" value="UniProtKB-ARBA"/>
</dbReference>
<proteinExistence type="inferred from homology"/>
<feature type="transmembrane region" description="Helical" evidence="10">
    <location>
        <begin position="299"/>
        <end position="322"/>
    </location>
</feature>
<feature type="transmembrane region" description="Helical" evidence="10">
    <location>
        <begin position="223"/>
        <end position="243"/>
    </location>
</feature>
<dbReference type="InterPro" id="IPR017871">
    <property type="entry name" value="ABC_transporter-like_CS"/>
</dbReference>
<dbReference type="KEGG" id="pbi:103058114"/>
<dbReference type="InterPro" id="IPR003439">
    <property type="entry name" value="ABC_transporter-like_ATP-bd"/>
</dbReference>
<keyword evidence="12" id="KW-1185">Reference proteome</keyword>
<feature type="transmembrane region" description="Helical" evidence="10">
    <location>
        <begin position="264"/>
        <end position="287"/>
    </location>
</feature>
<dbReference type="PROSITE" id="PS50893">
    <property type="entry name" value="ABC_TRANSPORTER_2"/>
    <property type="match status" value="2"/>
</dbReference>
<feature type="transmembrane region" description="Helical" evidence="10">
    <location>
        <begin position="388"/>
        <end position="412"/>
    </location>
</feature>
<evidence type="ECO:0000256" key="6">
    <source>
        <dbReference type="ARBA" id="ARBA00022741"/>
    </source>
</evidence>
<protein>
    <submittedName>
        <fullName evidence="13">ATP-binding cassette sub-family A member 10</fullName>
    </submittedName>
</protein>
<dbReference type="PANTHER" id="PTHR19229">
    <property type="entry name" value="ATP-BINDING CASSETTE TRANSPORTER SUBFAMILY A ABCA"/>
    <property type="match status" value="1"/>
</dbReference>
<dbReference type="Pfam" id="PF23321">
    <property type="entry name" value="R1_ABCA1"/>
    <property type="match status" value="1"/>
</dbReference>
<evidence type="ECO:0000256" key="2">
    <source>
        <dbReference type="ARBA" id="ARBA00008869"/>
    </source>
</evidence>
<gene>
    <name evidence="13" type="primary">LOC103058114</name>
</gene>
<keyword evidence="5" id="KW-0677">Repeat</keyword>
<feature type="domain" description="ABC transporter" evidence="11">
    <location>
        <begin position="474"/>
        <end position="709"/>
    </location>
</feature>
<dbReference type="Pfam" id="PF00005">
    <property type="entry name" value="ABC_tran"/>
    <property type="match status" value="2"/>
</dbReference>
<dbReference type="OMA" id="TNFLKKW"/>
<keyword evidence="9 10" id="KW-0472">Membrane</keyword>
<evidence type="ECO:0000256" key="4">
    <source>
        <dbReference type="ARBA" id="ARBA00022692"/>
    </source>
</evidence>
<feature type="transmembrane region" description="Helical" evidence="10">
    <location>
        <begin position="1124"/>
        <end position="1144"/>
    </location>
</feature>
<evidence type="ECO:0000256" key="7">
    <source>
        <dbReference type="ARBA" id="ARBA00022840"/>
    </source>
</evidence>
<comment type="similarity">
    <text evidence="2">Belongs to the ABC transporter superfamily. ABCA family.</text>
</comment>
<feature type="transmembrane region" description="Helical" evidence="10">
    <location>
        <begin position="37"/>
        <end position="59"/>
    </location>
</feature>
<dbReference type="OrthoDB" id="8061355at2759"/>
<evidence type="ECO:0000256" key="8">
    <source>
        <dbReference type="ARBA" id="ARBA00022989"/>
    </source>
</evidence>
<organism evidence="12 13">
    <name type="scientific">Python bivittatus</name>
    <name type="common">Burmese python</name>
    <name type="synonym">Python molurus bivittatus</name>
    <dbReference type="NCBI Taxonomy" id="176946"/>
    <lineage>
        <taxon>Eukaryota</taxon>
        <taxon>Metazoa</taxon>
        <taxon>Chordata</taxon>
        <taxon>Craniata</taxon>
        <taxon>Vertebrata</taxon>
        <taxon>Euteleostomi</taxon>
        <taxon>Lepidosauria</taxon>
        <taxon>Squamata</taxon>
        <taxon>Bifurcata</taxon>
        <taxon>Unidentata</taxon>
        <taxon>Episquamata</taxon>
        <taxon>Toxicofera</taxon>
        <taxon>Serpentes</taxon>
        <taxon>Henophidia</taxon>
        <taxon>Pythonidae</taxon>
        <taxon>Python</taxon>
    </lineage>
</organism>
<feature type="transmembrane region" description="Helical" evidence="10">
    <location>
        <begin position="1052"/>
        <end position="1075"/>
    </location>
</feature>
<keyword evidence="8 10" id="KW-1133">Transmembrane helix</keyword>
<evidence type="ECO:0000256" key="5">
    <source>
        <dbReference type="ARBA" id="ARBA00022737"/>
    </source>
</evidence>
<feature type="transmembrane region" description="Helical" evidence="10">
    <location>
        <begin position="1190"/>
        <end position="1212"/>
    </location>
</feature>
<comment type="subcellular location">
    <subcellularLocation>
        <location evidence="1">Membrane</location>
        <topology evidence="1">Multi-pass membrane protein</topology>
    </subcellularLocation>
</comment>
<dbReference type="SUPFAM" id="SSF52540">
    <property type="entry name" value="P-loop containing nucleoside triphosphate hydrolases"/>
    <property type="match status" value="2"/>
</dbReference>
<dbReference type="Proteomes" id="UP000695026">
    <property type="component" value="Unplaced"/>
</dbReference>
<dbReference type="GO" id="GO:0140359">
    <property type="term" value="F:ABC-type transporter activity"/>
    <property type="evidence" value="ECO:0007669"/>
    <property type="project" value="InterPro"/>
</dbReference>
<dbReference type="FunFam" id="3.40.50.300:FF:000436">
    <property type="entry name" value="ATP binding cassette subfamily A member 9"/>
    <property type="match status" value="1"/>
</dbReference>
<dbReference type="InterPro" id="IPR027417">
    <property type="entry name" value="P-loop_NTPase"/>
</dbReference>
<feature type="transmembrane region" description="Helical" evidence="10">
    <location>
        <begin position="1156"/>
        <end position="1178"/>
    </location>
</feature>
<evidence type="ECO:0000313" key="13">
    <source>
        <dbReference type="RefSeq" id="XP_025029156.1"/>
    </source>
</evidence>
<dbReference type="SMART" id="SM00382">
    <property type="entry name" value="AAA"/>
    <property type="match status" value="2"/>
</dbReference>
<feature type="domain" description="ABC transporter" evidence="11">
    <location>
        <begin position="1271"/>
        <end position="1517"/>
    </location>
</feature>
<keyword evidence="7 13" id="KW-0067">ATP-binding</keyword>
<feature type="transmembrane region" description="Helical" evidence="10">
    <location>
        <begin position="1087"/>
        <end position="1112"/>
    </location>
</feature>
<evidence type="ECO:0000256" key="9">
    <source>
        <dbReference type="ARBA" id="ARBA00023136"/>
    </source>
</evidence>
<dbReference type="CDD" id="cd03263">
    <property type="entry name" value="ABC_subfamily_A"/>
    <property type="match status" value="2"/>
</dbReference>
<keyword evidence="6" id="KW-0547">Nucleotide-binding</keyword>
<evidence type="ECO:0000256" key="1">
    <source>
        <dbReference type="ARBA" id="ARBA00004141"/>
    </source>
</evidence>
<reference evidence="13" key="1">
    <citation type="submission" date="2025-08" db="UniProtKB">
        <authorList>
            <consortium name="RefSeq"/>
        </authorList>
    </citation>
    <scope>IDENTIFICATION</scope>
    <source>
        <tissue evidence="13">Liver</tissue>
    </source>
</reference>
<feature type="transmembrane region" description="Helical" evidence="10">
    <location>
        <begin position="329"/>
        <end position="351"/>
    </location>
</feature>
<dbReference type="GO" id="GO:0005319">
    <property type="term" value="F:lipid transporter activity"/>
    <property type="evidence" value="ECO:0007669"/>
    <property type="project" value="TreeGrafter"/>
</dbReference>
<evidence type="ECO:0000259" key="11">
    <source>
        <dbReference type="PROSITE" id="PS50893"/>
    </source>
</evidence>
<feature type="transmembrane region" description="Helical" evidence="10">
    <location>
        <begin position="1005"/>
        <end position="1023"/>
    </location>
</feature>
<feature type="transmembrane region" description="Helical" evidence="10">
    <location>
        <begin position="964"/>
        <end position="985"/>
    </location>
</feature>
<dbReference type="GO" id="GO:0016887">
    <property type="term" value="F:ATP hydrolysis activity"/>
    <property type="evidence" value="ECO:0007669"/>
    <property type="project" value="InterPro"/>
</dbReference>
<keyword evidence="3" id="KW-0813">Transport</keyword>
<dbReference type="GO" id="GO:0005524">
    <property type="term" value="F:ATP binding"/>
    <property type="evidence" value="ECO:0007669"/>
    <property type="project" value="UniProtKB-KW"/>
</dbReference>
<dbReference type="GeneID" id="103058114"/>
<dbReference type="Gene3D" id="3.40.50.300">
    <property type="entry name" value="P-loop containing nucleotide triphosphate hydrolases"/>
    <property type="match status" value="2"/>
</dbReference>
<dbReference type="RefSeq" id="XP_025029156.1">
    <property type="nucleotide sequence ID" value="XM_025173388.1"/>
</dbReference>
<sequence length="1615" mass="183951">MQRPYVRKRSVCQQTVALLWKNIILKWRMRMQSFQEWFSLLIFFTIIFLSPFEMFSAGVHEIPHAVLGKPLFNITGVKIVYAPDTKMAREIMKKIETLSPLKGIETEVMEDEKAMEAVQKKDIEAVGVIFQDDVSYRLRFPLYKTITPNKDLALIDICYNYSTHYCDNPVYWTQGFVSLQSSIDSALIELITNHSVWEEMTSINGIRMRSPSVTLGIELENGLFLWIISLCFSPFMYFLALTVSREKRKLKEMMNSMGLRDAAFWLSWGLLYTMYISVPTTVLSFCLKATYFHLSSNSAIFLLFFLYGTSSICFCFMLICLLKKPRITSFVIFISIFCFGALVVTTTTRMMPPTLELLLSIFCPFAFGAGLSKALYFQKYGRIFDLSVLMFEPYGYFLFFDSVLYMLLAFYFDKIVPDKYGVPHPPLFFLKKTYWFKSKSSYVDDAPTNERNHGNIFSDNAEPLPPEFDGKEAIRLNNIKKMYKMKSTETEALKGLSLDIYEGQITAILGHSGAGKTTLINILSGLSKPSDGSASIFKYNVSEKEHMEKIWEISAICPQSNIQFEFLTVKENLKTFAKIKGIPSNAVENEVEKLLTLLDIEAIQNTQANHLSGGQKRKLSLGITFLGEPQVLLLDEPTAGLDPYSRHQVWAFLNERKADRVILFATQFVDEADIFSDRKAIISHGRLQCVGSSLFLKKKWGIGYHLRMHTNEFCDSERISSLVKHYIPAAKKSGQRENVLSYTLPLQSVDTFSGLFSDMDHQTDLGVINYGVTMTTLEDVFLKLEGNENMKEEDYGILHGEEATEKEEMEQDQLLLSDTGKVTMKGTELWRQQVCAVARMHFLNLKRQSKLWAALLLLSGAILAPYIIYFTNYGVWLSLQYEEMHPGLYFEPGKQFFMGTSGLLILNNTGGNIDNFIKALKSQNILMDVISGNNVSDQLVHNGAIRVDLEDKKYRFTFMCHTEITNCFPVLINIISNAFLHMFNSTAHLRTWNHVFIRSSLNDDLWFFMEIYLIAASVVLPAFPPQFAMTSIQDYTIRTRSQLRTSGLFPSAYWCGQALVDMPLHCILLLLVLWPSFLKLGVANPRFIPSLIICLVAFFLGYSISIVLFLYITAFVFRQKKHTTSFWSVISILVVLVLIIISFITEDYIRNALNVFVPMFPVTSFILSFIVLLRGSYIDDERSISYQKELFISSFMPYLQGIIFIFLLRYLVMRCDQTVMRRDPIFRISPQRKRTHQNPEELSQEDDRDVLDERARVQSALAPDSQEKPVIIVHDLRKEYKNGKTCSSSCFKKKEEKKVAARNISFCVKKGEILGLLGPNGAGKSTTINMIMGDMEPSAGQVQIKGSDGAATEENAAGFLGYCPQEKGLWSNLTVKEHLEIYAAVKGIRKDAAIMAINRIAGALELRGHLKKTVKTLAAGLTRKLCFALSVLGNPTVMLLDEPTTGLDAQGKRQVWKAIRSMLQDRDEGAILTTHHMEEAEAVCDRVAIMVSGQLRCLGSMQYLKSKFGKNYLLQIKVKGVEQGDLVNSQILKMFPQAARQERISTLLAYKIPMEDALPLSKAFAMLEDAKQRFNLEEYSFSLNTLEQVFLQLCKEQERDYFDLAPNETFVWKEL</sequence>
<keyword evidence="4 10" id="KW-0812">Transmembrane</keyword>
<accession>A0A9F5J414</accession>
<dbReference type="InterPro" id="IPR056264">
    <property type="entry name" value="R2_ABCA1-4-like"/>
</dbReference>
<dbReference type="PANTHER" id="PTHR19229:SF274">
    <property type="entry name" value="ABC-TYPE ORGANIC ANION TRANSPORTER ABCA8"/>
    <property type="match status" value="1"/>
</dbReference>
<feature type="transmembrane region" description="Helical" evidence="10">
    <location>
        <begin position="357"/>
        <end position="376"/>
    </location>
</feature>
<feature type="transmembrane region" description="Helical" evidence="10">
    <location>
        <begin position="851"/>
        <end position="870"/>
    </location>
</feature>
<evidence type="ECO:0000256" key="10">
    <source>
        <dbReference type="SAM" id="Phobius"/>
    </source>
</evidence>
<name>A0A9F5J414_PYTBI</name>
<dbReference type="FunFam" id="3.40.50.300:FF:000335">
    <property type="entry name" value="ATP binding cassette subfamily A member 5"/>
    <property type="match status" value="1"/>
</dbReference>